<dbReference type="GO" id="GO:0005506">
    <property type="term" value="F:iron ion binding"/>
    <property type="evidence" value="ECO:0007669"/>
    <property type="project" value="InterPro"/>
</dbReference>
<keyword evidence="7 13" id="KW-0479">Metal-binding</keyword>
<comment type="cofactor">
    <cofactor evidence="13 14">
        <name>Fe cation</name>
        <dbReference type="ChEBI" id="CHEBI:24875"/>
    </cofactor>
    <text evidence="13 14">Binds 2 iron ions per subunit.</text>
</comment>
<dbReference type="PANTHER" id="PTHR12588">
    <property type="entry name" value="MYOINOSITOL OXYGENASE"/>
    <property type="match status" value="1"/>
</dbReference>
<evidence type="ECO:0000256" key="8">
    <source>
        <dbReference type="ARBA" id="ARBA00023002"/>
    </source>
</evidence>
<name>A0AAD9UU55_ACRCE</name>
<dbReference type="GO" id="GO:0005737">
    <property type="term" value="C:cytoplasm"/>
    <property type="evidence" value="ECO:0007669"/>
    <property type="project" value="UniProtKB-SubCell"/>
</dbReference>
<comment type="pathway">
    <text evidence="2 14">Polyol metabolism; myo-inositol degradation into D-glucuronate; D-glucuronate from myo-inositol: step 1/1.</text>
</comment>
<keyword evidence="8 14" id="KW-0560">Oxidoreductase</keyword>
<evidence type="ECO:0000256" key="13">
    <source>
        <dbReference type="PIRSR" id="PIRSR607828-2"/>
    </source>
</evidence>
<feature type="binding site" evidence="12">
    <location>
        <begin position="99"/>
        <end position="101"/>
    </location>
    <ligand>
        <name>substrate</name>
    </ligand>
</feature>
<protein>
    <recommendedName>
        <fullName evidence="5 14">Inositol oxygenase</fullName>
        <ecNumber evidence="4 14">1.13.99.1</ecNumber>
    </recommendedName>
    <alternativeName>
        <fullName evidence="10 14">Myo-inositol oxygenase</fullName>
    </alternativeName>
</protein>
<evidence type="ECO:0000256" key="5">
    <source>
        <dbReference type="ARBA" id="ARBA00019269"/>
    </source>
</evidence>
<dbReference type="EMBL" id="JARQWQ010000121">
    <property type="protein sequence ID" value="KAK2549755.1"/>
    <property type="molecule type" value="Genomic_DNA"/>
</dbReference>
<evidence type="ECO:0000256" key="7">
    <source>
        <dbReference type="ARBA" id="ARBA00022723"/>
    </source>
</evidence>
<evidence type="ECO:0000256" key="10">
    <source>
        <dbReference type="ARBA" id="ARBA00029668"/>
    </source>
</evidence>
<evidence type="ECO:0000256" key="11">
    <source>
        <dbReference type="ARBA" id="ARBA00048271"/>
    </source>
</evidence>
<keyword evidence="9 13" id="KW-0408">Iron</keyword>
<feature type="binding site" evidence="13">
    <location>
        <position position="190"/>
    </location>
    <ligand>
        <name>Fe cation</name>
        <dbReference type="ChEBI" id="CHEBI:24875"/>
        <label>1</label>
    </ligand>
</feature>
<dbReference type="Pfam" id="PF05153">
    <property type="entry name" value="MIOX"/>
    <property type="match status" value="1"/>
</dbReference>
<accession>A0AAD9UU55</accession>
<feature type="binding site" evidence="12">
    <location>
        <begin position="235"/>
        <end position="236"/>
    </location>
    <ligand>
        <name>substrate</name>
    </ligand>
</feature>
<feature type="binding site" evidence="13">
    <location>
        <position position="112"/>
    </location>
    <ligand>
        <name>Fe cation</name>
        <dbReference type="ChEBI" id="CHEBI:24875"/>
        <label>1</label>
    </ligand>
</feature>
<dbReference type="SUPFAM" id="SSF109604">
    <property type="entry name" value="HD-domain/PDEase-like"/>
    <property type="match status" value="1"/>
</dbReference>
<evidence type="ECO:0000256" key="6">
    <source>
        <dbReference type="ARBA" id="ARBA00022490"/>
    </source>
</evidence>
<dbReference type="GO" id="GO:0019310">
    <property type="term" value="P:inositol catabolic process"/>
    <property type="evidence" value="ECO:0007669"/>
    <property type="project" value="UniProtKB-UniRule"/>
</dbReference>
<evidence type="ECO:0000256" key="2">
    <source>
        <dbReference type="ARBA" id="ARBA00005167"/>
    </source>
</evidence>
<feature type="binding site" evidence="12">
    <location>
        <position position="43"/>
    </location>
    <ligand>
        <name>substrate</name>
    </ligand>
</feature>
<dbReference type="InterPro" id="IPR007828">
    <property type="entry name" value="Inositol_oxygenase"/>
</dbReference>
<evidence type="ECO:0000256" key="9">
    <source>
        <dbReference type="ARBA" id="ARBA00023004"/>
    </source>
</evidence>
<dbReference type="EC" id="1.13.99.1" evidence="4 14"/>
<evidence type="ECO:0000313" key="16">
    <source>
        <dbReference type="Proteomes" id="UP001249851"/>
    </source>
</evidence>
<keyword evidence="6 14" id="KW-0963">Cytoplasm</keyword>
<comment type="catalytic activity">
    <reaction evidence="11 14">
        <text>myo-inositol + O2 = D-glucuronate + H2O + H(+)</text>
        <dbReference type="Rhea" id="RHEA:23696"/>
        <dbReference type="ChEBI" id="CHEBI:15377"/>
        <dbReference type="ChEBI" id="CHEBI:15378"/>
        <dbReference type="ChEBI" id="CHEBI:15379"/>
        <dbReference type="ChEBI" id="CHEBI:17268"/>
        <dbReference type="ChEBI" id="CHEBI:58720"/>
        <dbReference type="EC" id="1.13.99.1"/>
    </reaction>
</comment>
<evidence type="ECO:0000256" key="1">
    <source>
        <dbReference type="ARBA" id="ARBA00004496"/>
    </source>
</evidence>
<evidence type="ECO:0000313" key="15">
    <source>
        <dbReference type="EMBL" id="KAK2549755.1"/>
    </source>
</evidence>
<organism evidence="15 16">
    <name type="scientific">Acropora cervicornis</name>
    <name type="common">Staghorn coral</name>
    <dbReference type="NCBI Taxonomy" id="6130"/>
    <lineage>
        <taxon>Eukaryota</taxon>
        <taxon>Metazoa</taxon>
        <taxon>Cnidaria</taxon>
        <taxon>Anthozoa</taxon>
        <taxon>Hexacorallia</taxon>
        <taxon>Scleractinia</taxon>
        <taxon>Astrocoeniina</taxon>
        <taxon>Acroporidae</taxon>
        <taxon>Acropora</taxon>
    </lineage>
</organism>
<feature type="binding site" evidence="13">
    <location>
        <position position="138"/>
    </location>
    <ligand>
        <name>Fe cation</name>
        <dbReference type="ChEBI" id="CHEBI:24875"/>
        <label>1</label>
    </ligand>
</feature>
<evidence type="ECO:0000256" key="3">
    <source>
        <dbReference type="ARBA" id="ARBA00005286"/>
    </source>
</evidence>
<sequence length="300" mass="35187">MRIRQGESVVILDPSQVFRPEEPYKEYNDIIISRTEKSEKDFRNYDANLQTDQVCQTYTLMHENQTMDSVKEKKEKWCSLNTGKMTILEAVHLLDELIDESDPDTDLPNSVHAFQTAERIRADHPDEDWFHLTGLLHDLGKIMAMWGEPQYFVVGDTFPLGCKFSEHIVTKYGIYKPNCGLDNVTMSWGHDGTIFFISIHSSSFNKEHDLNRPCVKSTCTKFLLEITPSFQKRYHSFYPWHCSGDYTYLCNDEDMDMLKWVKEFNKYDLYSKSDALPDVESVTPYYERLIKKYCPGELNW</sequence>
<feature type="binding site" evidence="13">
    <location>
        <position position="137"/>
    </location>
    <ligand>
        <name>Fe cation</name>
        <dbReference type="ChEBI" id="CHEBI:24875"/>
        <label>1</label>
    </ligand>
</feature>
<reference evidence="15" key="1">
    <citation type="journal article" date="2023" name="G3 (Bethesda)">
        <title>Whole genome assembly and annotation of the endangered Caribbean coral Acropora cervicornis.</title>
        <authorList>
            <person name="Selwyn J.D."/>
            <person name="Vollmer S.V."/>
        </authorList>
    </citation>
    <scope>NUCLEOTIDE SEQUENCE</scope>
    <source>
        <strain evidence="15">K2</strain>
    </source>
</reference>
<comment type="caution">
    <text evidence="15">The sequence shown here is derived from an EMBL/GenBank/DDBJ whole genome shotgun (WGS) entry which is preliminary data.</text>
</comment>
<dbReference type="GO" id="GO:0050113">
    <property type="term" value="F:inositol oxygenase activity"/>
    <property type="evidence" value="ECO:0007669"/>
    <property type="project" value="UniProtKB-UniRule"/>
</dbReference>
<gene>
    <name evidence="15" type="ORF">P5673_029728</name>
</gene>
<comment type="similarity">
    <text evidence="3 14">Belongs to the myo-inositol oxygenase family.</text>
</comment>
<feature type="binding site" evidence="12">
    <location>
        <position position="141"/>
    </location>
    <ligand>
        <name>substrate</name>
    </ligand>
</feature>
<dbReference type="AlphaFoldDB" id="A0AAD9UU55"/>
<feature type="binding site" evidence="13">
    <location>
        <position position="268"/>
    </location>
    <ligand>
        <name>Fe cation</name>
        <dbReference type="ChEBI" id="CHEBI:24875"/>
        <label>1</label>
    </ligand>
</feature>
<evidence type="ECO:0000256" key="12">
    <source>
        <dbReference type="PIRSR" id="PIRSR607828-1"/>
    </source>
</evidence>
<comment type="subcellular location">
    <subcellularLocation>
        <location evidence="1 14">Cytoplasm</location>
    </subcellularLocation>
</comment>
<feature type="binding site" evidence="13">
    <location>
        <position position="235"/>
    </location>
    <ligand>
        <name>Fe cation</name>
        <dbReference type="ChEBI" id="CHEBI:24875"/>
        <label>1</label>
    </ligand>
</feature>
<reference evidence="15" key="2">
    <citation type="journal article" date="2023" name="Science">
        <title>Genomic signatures of disease resistance in endangered staghorn corals.</title>
        <authorList>
            <person name="Vollmer S.V."/>
            <person name="Selwyn J.D."/>
            <person name="Despard B.A."/>
            <person name="Roesel C.L."/>
        </authorList>
    </citation>
    <scope>NUCLEOTIDE SEQUENCE</scope>
    <source>
        <strain evidence="15">K2</strain>
    </source>
</reference>
<dbReference type="PANTHER" id="PTHR12588:SF0">
    <property type="entry name" value="INOSITOL OXYGENASE"/>
    <property type="match status" value="1"/>
</dbReference>
<keyword evidence="16" id="KW-1185">Reference proteome</keyword>
<proteinExistence type="inferred from homology"/>
<dbReference type="Proteomes" id="UP001249851">
    <property type="component" value="Unassembled WGS sequence"/>
</dbReference>
<evidence type="ECO:0000256" key="4">
    <source>
        <dbReference type="ARBA" id="ARBA00011919"/>
    </source>
</evidence>
<evidence type="ECO:0000256" key="14">
    <source>
        <dbReference type="RuleBase" id="RU367039"/>
    </source>
</evidence>
<feature type="binding site" evidence="12">
    <location>
        <begin position="155"/>
        <end position="156"/>
    </location>
    <ligand>
        <name>substrate</name>
    </ligand>
</feature>